<dbReference type="PROSITE" id="PS50988">
    <property type="entry name" value="TROVE"/>
    <property type="match status" value="1"/>
</dbReference>
<feature type="region of interest" description="Disordered" evidence="4">
    <location>
        <begin position="2432"/>
        <end position="2548"/>
    </location>
</feature>
<dbReference type="InterPro" id="IPR037214">
    <property type="entry name" value="TROVE_dom_sf"/>
</dbReference>
<keyword evidence="2" id="KW-0677">Repeat</keyword>
<proteinExistence type="predicted"/>
<evidence type="ECO:0000256" key="2">
    <source>
        <dbReference type="ARBA" id="ARBA00022737"/>
    </source>
</evidence>
<evidence type="ECO:0000313" key="7">
    <source>
        <dbReference type="EMBL" id="KAG7321578.1"/>
    </source>
</evidence>
<reference evidence="7 8" key="1">
    <citation type="submission" date="2021-06" db="EMBL/GenBank/DDBJ databases">
        <title>Chromosome-level genome assembly of the red-tail catfish (Hemibagrus wyckioides).</title>
        <authorList>
            <person name="Shao F."/>
        </authorList>
    </citation>
    <scope>NUCLEOTIDE SEQUENCE [LARGE SCALE GENOMIC DNA]</scope>
    <source>
        <strain evidence="7">EC202008001</strain>
        <tissue evidence="7">Blood</tissue>
    </source>
</reference>
<dbReference type="InterPro" id="IPR036322">
    <property type="entry name" value="WD40_repeat_dom_sf"/>
</dbReference>
<evidence type="ECO:0000259" key="6">
    <source>
        <dbReference type="PROSITE" id="PS50988"/>
    </source>
</evidence>
<dbReference type="SUPFAM" id="SSF50978">
    <property type="entry name" value="WD40 repeat-like"/>
    <property type="match status" value="3"/>
</dbReference>
<dbReference type="InterPro" id="IPR052652">
    <property type="entry name" value="Telomerase_Complex_Comp"/>
</dbReference>
<dbReference type="PROSITE" id="PS50294">
    <property type="entry name" value="WD_REPEATS_REGION"/>
    <property type="match status" value="4"/>
</dbReference>
<feature type="repeat" description="WD" evidence="3">
    <location>
        <begin position="1857"/>
        <end position="1889"/>
    </location>
</feature>
<gene>
    <name evidence="7" type="ORF">KOW79_014436</name>
</gene>
<dbReference type="PANTHER" id="PTHR44791:SF1">
    <property type="entry name" value="TELOMERASE PROTEIN COMPONENT 1"/>
    <property type="match status" value="1"/>
</dbReference>
<dbReference type="PANTHER" id="PTHR44791">
    <property type="entry name" value="TELOMERASE PROTEIN COMPONENT 1 TEP1"/>
    <property type="match status" value="1"/>
</dbReference>
<feature type="repeat" description="WD" evidence="3">
    <location>
        <begin position="1730"/>
        <end position="1771"/>
    </location>
</feature>
<feature type="repeat" description="WD" evidence="3">
    <location>
        <begin position="2587"/>
        <end position="2626"/>
    </location>
</feature>
<dbReference type="Pfam" id="PF19334">
    <property type="entry name" value="DUF5920"/>
    <property type="match status" value="1"/>
</dbReference>
<dbReference type="Pfam" id="PF05731">
    <property type="entry name" value="TROVE"/>
    <property type="match status" value="1"/>
</dbReference>
<feature type="repeat" description="WD" evidence="3">
    <location>
        <begin position="1771"/>
        <end position="1803"/>
    </location>
</feature>
<feature type="repeat" description="WD" evidence="3">
    <location>
        <begin position="1813"/>
        <end position="1848"/>
    </location>
</feature>
<keyword evidence="8" id="KW-1185">Reference proteome</keyword>
<feature type="compositionally biased region" description="Basic and acidic residues" evidence="4">
    <location>
        <begin position="119"/>
        <end position="136"/>
    </location>
</feature>
<dbReference type="PROSITE" id="PS50837">
    <property type="entry name" value="NACHT"/>
    <property type="match status" value="1"/>
</dbReference>
<evidence type="ECO:0000313" key="8">
    <source>
        <dbReference type="Proteomes" id="UP000824219"/>
    </source>
</evidence>
<dbReference type="GO" id="GO:0000722">
    <property type="term" value="P:telomere maintenance via recombination"/>
    <property type="evidence" value="ECO:0007669"/>
    <property type="project" value="TreeGrafter"/>
</dbReference>
<dbReference type="InterPro" id="IPR041452">
    <property type="entry name" value="APAF1_C"/>
</dbReference>
<feature type="repeat" description="WD" evidence="3">
    <location>
        <begin position="2096"/>
        <end position="2135"/>
    </location>
</feature>
<dbReference type="InterPro" id="IPR027417">
    <property type="entry name" value="P-loop_NTPase"/>
</dbReference>
<feature type="repeat" description="WD" evidence="3">
    <location>
        <begin position="2051"/>
        <end position="2092"/>
    </location>
</feature>
<evidence type="ECO:0000256" key="3">
    <source>
        <dbReference type="PROSITE-ProRule" id="PRU00221"/>
    </source>
</evidence>
<dbReference type="Pfam" id="PF25047">
    <property type="entry name" value="Beta-prop_TEP1_2nd"/>
    <property type="match status" value="1"/>
</dbReference>
<dbReference type="SMART" id="SM00320">
    <property type="entry name" value="WD40"/>
    <property type="match status" value="17"/>
</dbReference>
<dbReference type="EMBL" id="JAHKSW010000017">
    <property type="protein sequence ID" value="KAG7321578.1"/>
    <property type="molecule type" value="Genomic_DNA"/>
</dbReference>
<evidence type="ECO:0008006" key="9">
    <source>
        <dbReference type="Google" id="ProtNLM"/>
    </source>
</evidence>
<dbReference type="GO" id="GO:0070034">
    <property type="term" value="F:telomerase RNA binding"/>
    <property type="evidence" value="ECO:0007669"/>
    <property type="project" value="TreeGrafter"/>
</dbReference>
<dbReference type="Pfam" id="PF05729">
    <property type="entry name" value="NACHT"/>
    <property type="match status" value="1"/>
</dbReference>
<evidence type="ECO:0000256" key="4">
    <source>
        <dbReference type="SAM" id="MobiDB-lite"/>
    </source>
</evidence>
<dbReference type="Gene3D" id="2.130.10.10">
    <property type="entry name" value="YVTN repeat-like/Quinoprotein amine dehydrogenase"/>
    <property type="match status" value="5"/>
</dbReference>
<feature type="region of interest" description="Disordered" evidence="4">
    <location>
        <begin position="112"/>
        <end position="170"/>
    </location>
</feature>
<dbReference type="InterPro" id="IPR001680">
    <property type="entry name" value="WD40_rpt"/>
</dbReference>
<dbReference type="Gene3D" id="3.40.50.410">
    <property type="entry name" value="von Willebrand factor, type A domain"/>
    <property type="match status" value="1"/>
</dbReference>
<evidence type="ECO:0000256" key="1">
    <source>
        <dbReference type="ARBA" id="ARBA00022574"/>
    </source>
</evidence>
<feature type="domain" description="TROVE" evidence="6">
    <location>
        <begin position="198"/>
        <end position="642"/>
    </location>
</feature>
<feature type="compositionally biased region" description="Acidic residues" evidence="4">
    <location>
        <begin position="2473"/>
        <end position="2544"/>
    </location>
</feature>
<dbReference type="Pfam" id="PF17908">
    <property type="entry name" value="APAF1_C"/>
    <property type="match status" value="1"/>
</dbReference>
<dbReference type="InterPro" id="IPR011047">
    <property type="entry name" value="Quinoprotein_ADH-like_sf"/>
</dbReference>
<dbReference type="InterPro" id="IPR045804">
    <property type="entry name" value="DUF5920"/>
</dbReference>
<dbReference type="InterPro" id="IPR036465">
    <property type="entry name" value="vWFA_dom_sf"/>
</dbReference>
<dbReference type="GO" id="GO:0003720">
    <property type="term" value="F:telomerase activity"/>
    <property type="evidence" value="ECO:0007669"/>
    <property type="project" value="TreeGrafter"/>
</dbReference>
<dbReference type="SUPFAM" id="SSF140864">
    <property type="entry name" value="TROVE domain-like"/>
    <property type="match status" value="1"/>
</dbReference>
<evidence type="ECO:0000259" key="5">
    <source>
        <dbReference type="PROSITE" id="PS50837"/>
    </source>
</evidence>
<dbReference type="OrthoDB" id="427368at2759"/>
<dbReference type="InterPro" id="IPR025139">
    <property type="entry name" value="DUF4062"/>
</dbReference>
<dbReference type="SUPFAM" id="SSF50998">
    <property type="entry name" value="Quinoprotein alcohol dehydrogenase-like"/>
    <property type="match status" value="1"/>
</dbReference>
<dbReference type="Gene3D" id="3.40.50.300">
    <property type="entry name" value="P-loop containing nucleotide triphosphate hydrolases"/>
    <property type="match status" value="1"/>
</dbReference>
<dbReference type="PROSITE" id="PS50082">
    <property type="entry name" value="WD_REPEATS_2"/>
    <property type="match status" value="8"/>
</dbReference>
<keyword evidence="1 3" id="KW-0853">WD repeat</keyword>
<dbReference type="PROSITE" id="PS00678">
    <property type="entry name" value="WD_REPEATS_1"/>
    <property type="match status" value="1"/>
</dbReference>
<dbReference type="InterPro" id="IPR008858">
    <property type="entry name" value="TROVE_dom"/>
</dbReference>
<dbReference type="InterPro" id="IPR015943">
    <property type="entry name" value="WD40/YVTN_repeat-like_dom_sf"/>
</dbReference>
<dbReference type="InterPro" id="IPR007111">
    <property type="entry name" value="NACHT_NTPase"/>
</dbReference>
<feature type="repeat" description="WD" evidence="3">
    <location>
        <begin position="2224"/>
        <end position="2264"/>
    </location>
</feature>
<dbReference type="InterPro" id="IPR056829">
    <property type="entry name" value="Beta-prop_TEP1_2nd"/>
</dbReference>
<dbReference type="Pfam" id="PF00400">
    <property type="entry name" value="WD40"/>
    <property type="match status" value="5"/>
</dbReference>
<dbReference type="InterPro" id="IPR056828">
    <property type="entry name" value="Beta-prop_TEP1_C"/>
</dbReference>
<sequence>MKEVAPLQSDISSDMEPLRYSCSTGQSLENRFLTQASSFVLQPPLCANLTSSCPALCPSSLSSTTSSSSLLSTSSRLLSSSLVSTENTQLKFSPLPVSSLCSSQPLSALIRSTAPPTAQEDHQSLSGKHGDVKIEDDVSCSTDELSSYSEDMNELSDHEEQKEIDDEPPAEMPVLDLRLTEEEEKKTLDVDEGFGEFDSSSSEDAELLKEKKYKLLNLVCCSLVNKAISPGQVNWDCFPSVWSTIKSLATYITLRDPEFLLKVAVYTRQELNIRITANFLLALAAHLPESKPHLRRYFCSAVQLPSDWLEVTRFYSTCFSKALPSCLKKALADKFKQFNEYQLAKYNTRKHRCKNSKKKRKVKEVTPEKWEEWSRLVGTEPYIFQKYLKMGQHTAADKKQNEFNMKKLIKRLHIKEPAESVMAILGKKYPADVRAFWRSGLSGVWQSERANQRMKLKQVETWETRVSQEGNNATTWEQLIDNNSLPFMAMLRNLRNMIMKGISLKHHEKILKRLSSKSTVIKSRQFPFRFLSAYKVILELGGLTASGNVKAKLSNTEVLRRILKPIKKTRKYQLLNWSTASRRRMRLTLQIPLIRGIYTAKLKALQKARSTSCCPELLQRYRQALDKAIQISCKYNIPPLSGYTIIIFLDSSWTTKPKGADLSLPTVSADGNTENKSLAASSMEVGLLLAMMIHFCSEHTQLLLGDDENVQEVQIKSDGLLENVRRLGKLVLKFPDLSQKTPHDDFFSKLLEDKTKVDNIILVGETCVDWWVELAVKRFQKLSINEPLVVKVLIGLSRDSVSSENDPKTVTLYGFSEQILRFISERGSSRLLDHVEQIDKLHKIPPPAGSTKKPERTNNVMPLPEVPKLRWRGVRVFISSTFRDMHGERDILIRSVFPELRRRAAPLCLHLQEVDLRWGVTEDESARATEICLQEVCRSQVLLGILGQRYGLVPPRPSLPDLPNYSWLKSAPEGLSITEMEIRQFQAVFPDSAQSRMFFYFRCPQVLSSVPEAWRDDFVAESKETAAKLDELKERIKNDGFRVTENYPCEWGGVVDGKAYVSRLEDFAKAVLEDLWSAIQQLFVEESDEADLTAEIKEQEVHQDAQRQQFYGRAKLLSKAKEKVEECQQKGGVLLVQGGSGVGKTAFMAALTHTLRSTDKMKKAPMYDVISYSTAASQSASGVEPLLRCLVQWLRKRKQQEEELPSNTPYRDLLLEFLSHLKEVKKGRSLALLIDGADLVHDAKGQIISEWIPQWVPKGVCLVLSVTTDSGLCNIMSKNKTCTLFPLGPLLLPDRKEIVQKALSVYGKKLSDSAFNNQLQTLLMKKGSMSPLYLRLACEELRNYASFEKMKENLQFLPSSLCELIQYGLIRLQTQYTGTGLNWTLAALTVSATGLKDRDLHFLLNLCSDLSSTCTSLNWQEVIKLARNPKTRVPMAKFSQLARSLQSLIGMPLSVEPDQSWVLTNPDVKSAFERLYLSDPEDKSRAHLILSAHLWVRSDPHGNDTFLHCDTDTLVHLPAHLIKCGQWEPIHLLLSNYYFLYANVRHGLLSSLVENYIHYEKTLEVDKPHCPEASAFSDKLVACHSFLKRHAPLLSHWPTLFVQQALNEPETSAAHAWAERAVEEGSIHPVRWTNSSIESQQEAGELVSTFQWTPSCVSLSPAGALVAVGTEQGSLHLYHTHTNQEVKSLVSNCDGISGCMFLDECVLWTTSYDGQVEAWDVNGGCRMAHLMAHSNRITGCDVSKDRKHFATVSLDTTLKVWSSNKGRQEASLHNPSPLNCVTFDSEGSLLAVGCWDGAVRVWDWIKQENCMTLLGHHCSVRSVSFSPSSSVSLLCSGALDGEMRLWSVPGSSCVWHSHAHRGSTEALRFLSDGESLLSAGHDGMVQLWSGGLGRSVSVLGEEKKLLKSSGSRNTAVSEDAALCVAVNGRYAAVGYHGNGLKLYNIQSGGCVWSTEDLRVSMLCLLWLQTSTDTLLLSGGLDQRLRLWKKQRKHNRSLTLAGVFGVQKGAVLALSQNSTHVASASDDFTIALWLKRDLTSELWVEPTAVSLLRGHSGGVTCLAFSLNGDELLSGGKDKALMVWKINSSPPSLSRSLPHCHGDWITGCAWTSSALLSCSNDCRLRMWDVQTGSCIREVSTASSVGTMCCWEDYVMLGSSDGQLTVWKSDLGVITEIKAHLSRLHHVTIIFKPGLVKKPKDLLIATASDDGSVKLWKPLQVDHRSTLVGHSGSVHALASSSGPNFLTVSEDRSLRVWSINTDRPPRQLESVSAMCFLELQDVLVCAFSSGRLEMWQQLKLLYSSKLSDSCITALSSLPDEQLAMGCSDTSVSVWKLERDSQQCITGLSKVSSYSLESSVMFLHYCTTLLGVCVDNTIIDVYPSARGKHRKVKEWQHQVRVLGIQENGENGLWLVGDEYDEPKLAYLHPRYKNRKYTGRKKRKRERDGESDGQLRLYTNINLKSGFGQKQEEHQEEHLEEETREETEEETREETEEETREETEEEMREETEEEMREETDEEMREETDEEMREETDEENREETEENTEEEREKRKYTITAAALHDELIVCGDSKGQMWFNKTLTLSSWTPRKPVHSDRISVLRLTESIIISASYDRTVKLWDRNTKKQVGLFVCGAPVEVLQVNPSDPSQIVCGDALGQIYFLSWRG</sequence>
<dbReference type="GO" id="GO:0005697">
    <property type="term" value="C:telomerase holoenzyme complex"/>
    <property type="evidence" value="ECO:0007669"/>
    <property type="project" value="TreeGrafter"/>
</dbReference>
<dbReference type="Pfam" id="PF13271">
    <property type="entry name" value="DUF4062"/>
    <property type="match status" value="1"/>
</dbReference>
<accession>A0A9D3NES9</accession>
<dbReference type="SUPFAM" id="SSF52540">
    <property type="entry name" value="P-loop containing nucleoside triphosphate hydrolases"/>
    <property type="match status" value="1"/>
</dbReference>
<organism evidence="7 8">
    <name type="scientific">Hemibagrus wyckioides</name>
    <dbReference type="NCBI Taxonomy" id="337641"/>
    <lineage>
        <taxon>Eukaryota</taxon>
        <taxon>Metazoa</taxon>
        <taxon>Chordata</taxon>
        <taxon>Craniata</taxon>
        <taxon>Vertebrata</taxon>
        <taxon>Euteleostomi</taxon>
        <taxon>Actinopterygii</taxon>
        <taxon>Neopterygii</taxon>
        <taxon>Teleostei</taxon>
        <taxon>Ostariophysi</taxon>
        <taxon>Siluriformes</taxon>
        <taxon>Bagridae</taxon>
        <taxon>Hemibagrus</taxon>
    </lineage>
</organism>
<dbReference type="Pfam" id="PF25048">
    <property type="entry name" value="Beta-prop_TEP1_C"/>
    <property type="match status" value="1"/>
</dbReference>
<feature type="compositionally biased region" description="Polar residues" evidence="4">
    <location>
        <begin position="139"/>
        <end position="150"/>
    </location>
</feature>
<feature type="domain" description="NACHT" evidence="5">
    <location>
        <begin position="1132"/>
        <end position="1345"/>
    </location>
</feature>
<dbReference type="InterPro" id="IPR019775">
    <property type="entry name" value="WD40_repeat_CS"/>
</dbReference>
<name>A0A9D3NES9_9TELE</name>
<dbReference type="Proteomes" id="UP000824219">
    <property type="component" value="Linkage Group LG17"/>
</dbReference>
<dbReference type="Gene3D" id="1.25.40.370">
    <property type="match status" value="1"/>
</dbReference>
<comment type="caution">
    <text evidence="7">The sequence shown here is derived from an EMBL/GenBank/DDBJ whole genome shotgun (WGS) entry which is preliminary data.</text>
</comment>
<protein>
    <recommendedName>
        <fullName evidence="9">Telomerase protein component 1</fullName>
    </recommendedName>
</protein>